<evidence type="ECO:0000256" key="1">
    <source>
        <dbReference type="ARBA" id="ARBA00022679"/>
    </source>
</evidence>
<dbReference type="InterPro" id="IPR051531">
    <property type="entry name" value="N-acetyltransferase"/>
</dbReference>
<comment type="caution">
    <text evidence="5">The sequence shown here is derived from an EMBL/GenBank/DDBJ whole genome shotgun (WGS) entry which is preliminary data.</text>
</comment>
<reference evidence="6" key="1">
    <citation type="journal article" date="2019" name="Int. J. Syst. Evol. Microbiol.">
        <title>The Global Catalogue of Microorganisms (GCM) 10K type strain sequencing project: providing services to taxonomists for standard genome sequencing and annotation.</title>
        <authorList>
            <consortium name="The Broad Institute Genomics Platform"/>
            <consortium name="The Broad Institute Genome Sequencing Center for Infectious Disease"/>
            <person name="Wu L."/>
            <person name="Ma J."/>
        </authorList>
    </citation>
    <scope>NUCLEOTIDE SEQUENCE [LARGE SCALE GENOMIC DNA]</scope>
    <source>
        <strain evidence="6">CCUG 61697</strain>
    </source>
</reference>
<protein>
    <submittedName>
        <fullName evidence="5">GNAT family N-acetyltransferase</fullName>
        <ecNumber evidence="5">2.3.-.-</ecNumber>
    </submittedName>
</protein>
<gene>
    <name evidence="5" type="ORF">ACFQ2F_14870</name>
</gene>
<accession>A0ABW3JE66</accession>
<dbReference type="Pfam" id="PF13302">
    <property type="entry name" value="Acetyltransf_3"/>
    <property type="match status" value="1"/>
</dbReference>
<dbReference type="SUPFAM" id="SSF55729">
    <property type="entry name" value="Acyl-CoA N-acyltransferases (Nat)"/>
    <property type="match status" value="1"/>
</dbReference>
<evidence type="ECO:0000259" key="4">
    <source>
        <dbReference type="PROSITE" id="PS51186"/>
    </source>
</evidence>
<keyword evidence="6" id="KW-1185">Reference proteome</keyword>
<dbReference type="Gene3D" id="3.40.630.30">
    <property type="match status" value="1"/>
</dbReference>
<dbReference type="EMBL" id="JBHTJO010000002">
    <property type="protein sequence ID" value="MFD0988379.1"/>
    <property type="molecule type" value="Genomic_DNA"/>
</dbReference>
<evidence type="ECO:0000256" key="2">
    <source>
        <dbReference type="ARBA" id="ARBA00023315"/>
    </source>
</evidence>
<dbReference type="InterPro" id="IPR000182">
    <property type="entry name" value="GNAT_dom"/>
</dbReference>
<feature type="domain" description="N-acetyltransferase" evidence="4">
    <location>
        <begin position="21"/>
        <end position="191"/>
    </location>
</feature>
<dbReference type="PROSITE" id="PS51186">
    <property type="entry name" value="GNAT"/>
    <property type="match status" value="1"/>
</dbReference>
<name>A0ABW3JE66_9HYPH</name>
<organism evidence="5 6">
    <name type="scientific">Methyloligella solikamskensis</name>
    <dbReference type="NCBI Taxonomy" id="1177756"/>
    <lineage>
        <taxon>Bacteria</taxon>
        <taxon>Pseudomonadati</taxon>
        <taxon>Pseudomonadota</taxon>
        <taxon>Alphaproteobacteria</taxon>
        <taxon>Hyphomicrobiales</taxon>
        <taxon>Hyphomicrobiaceae</taxon>
        <taxon>Methyloligella</taxon>
    </lineage>
</organism>
<comment type="similarity">
    <text evidence="3">Belongs to the acetyltransferase family. RimJ subfamily.</text>
</comment>
<dbReference type="InterPro" id="IPR016181">
    <property type="entry name" value="Acyl_CoA_acyltransferase"/>
</dbReference>
<evidence type="ECO:0000313" key="6">
    <source>
        <dbReference type="Proteomes" id="UP001597102"/>
    </source>
</evidence>
<evidence type="ECO:0000256" key="3">
    <source>
        <dbReference type="ARBA" id="ARBA00038502"/>
    </source>
</evidence>
<dbReference type="PANTHER" id="PTHR43792">
    <property type="entry name" value="GNAT FAMILY, PUTATIVE (AFU_ORTHOLOGUE AFUA_3G00765)-RELATED-RELATED"/>
    <property type="match status" value="1"/>
</dbReference>
<dbReference type="Proteomes" id="UP001597102">
    <property type="component" value="Unassembled WGS sequence"/>
</dbReference>
<keyword evidence="2 5" id="KW-0012">Acyltransferase</keyword>
<dbReference type="RefSeq" id="WP_379091406.1">
    <property type="nucleotide sequence ID" value="NZ_JBHTJO010000002.1"/>
</dbReference>
<evidence type="ECO:0000313" key="5">
    <source>
        <dbReference type="EMBL" id="MFD0988379.1"/>
    </source>
</evidence>
<dbReference type="EC" id="2.3.-.-" evidence="5"/>
<sequence>MALLRTASSSDIGPVIRTDRVMLRTPQMADYPAWAELRAGSKEFLAPWEPLWLPDELTRASYRRRVRHYLRDLREDVGYALFVFTADGEELLGGITLCNVRRGVTQACTLGYWIGEPHARKGYMTAAVRAVIPFVFDSLELHRLEAACLPHNLASKRLLERTGFRREGFARRYLRINGAWQDHLLYALLDTDERI</sequence>
<dbReference type="PANTHER" id="PTHR43792:SF8">
    <property type="entry name" value="[RIBOSOMAL PROTEIN US5]-ALANINE N-ACETYLTRANSFERASE"/>
    <property type="match status" value="1"/>
</dbReference>
<proteinExistence type="inferred from homology"/>
<dbReference type="GO" id="GO:0016746">
    <property type="term" value="F:acyltransferase activity"/>
    <property type="evidence" value="ECO:0007669"/>
    <property type="project" value="UniProtKB-KW"/>
</dbReference>
<keyword evidence="1 5" id="KW-0808">Transferase</keyword>